<reference evidence="3" key="2">
    <citation type="submission" date="2024-06" db="EMBL/GenBank/DDBJ databases">
        <authorList>
            <person name="Plum-Jensen L.E."/>
            <person name="Schramm A."/>
            <person name="Marshall I.P.G."/>
        </authorList>
    </citation>
    <scope>NUCLEOTIDE SEQUENCE</scope>
    <source>
        <strain evidence="3">Rat1</strain>
    </source>
</reference>
<accession>A0AAU8LZE1</accession>
<dbReference type="PANTHER" id="PTHR22576:SF37">
    <property type="entry name" value="MUCOSA-ASSOCIATED LYMPHOID TISSUE LYMPHOMA TRANSLOCATION PROTEIN 1"/>
    <property type="match status" value="1"/>
</dbReference>
<feature type="chain" id="PRO_5043526674" evidence="1">
    <location>
        <begin position="20"/>
        <end position="382"/>
    </location>
</feature>
<dbReference type="InterPro" id="IPR001309">
    <property type="entry name" value="Pept_C14_p20"/>
</dbReference>
<evidence type="ECO:0000259" key="2">
    <source>
        <dbReference type="PROSITE" id="PS50208"/>
    </source>
</evidence>
<dbReference type="SUPFAM" id="SSF52129">
    <property type="entry name" value="Caspase-like"/>
    <property type="match status" value="1"/>
</dbReference>
<dbReference type="InterPro" id="IPR052039">
    <property type="entry name" value="Caspase-related_regulators"/>
</dbReference>
<feature type="domain" description="Caspase family p20" evidence="2">
    <location>
        <begin position="28"/>
        <end position="143"/>
    </location>
</feature>
<reference evidence="3" key="1">
    <citation type="journal article" date="2024" name="Syst. Appl. Microbiol.">
        <title>First single-strain enrichments of Electrothrix cable bacteria, description of E. aestuarii sp. nov. and E. rattekaaiensis sp. nov., and proposal of a cable bacteria taxonomy following the rules of the SeqCode.</title>
        <authorList>
            <person name="Plum-Jensen L.E."/>
            <person name="Schramm A."/>
            <person name="Marshall I.P.G."/>
        </authorList>
    </citation>
    <scope>NUCLEOTIDE SEQUENCE</scope>
    <source>
        <strain evidence="3">Rat1</strain>
    </source>
</reference>
<dbReference type="AlphaFoldDB" id="A0AAU8LZE1"/>
<dbReference type="KEGG" id="eaj:Q3M24_09480"/>
<evidence type="ECO:0000256" key="1">
    <source>
        <dbReference type="SAM" id="SignalP"/>
    </source>
</evidence>
<dbReference type="Pfam" id="PF00656">
    <property type="entry name" value="Peptidase_C14"/>
    <property type="match status" value="1"/>
</dbReference>
<dbReference type="EMBL" id="CP159373">
    <property type="protein sequence ID" value="XCN74950.1"/>
    <property type="molecule type" value="Genomic_DNA"/>
</dbReference>
<evidence type="ECO:0000313" key="3">
    <source>
        <dbReference type="EMBL" id="XCN74950.1"/>
    </source>
</evidence>
<dbReference type="Gene3D" id="3.40.50.1460">
    <property type="match status" value="1"/>
</dbReference>
<dbReference type="GO" id="GO:0006508">
    <property type="term" value="P:proteolysis"/>
    <property type="evidence" value="ECO:0007669"/>
    <property type="project" value="InterPro"/>
</dbReference>
<protein>
    <submittedName>
        <fullName evidence="3">Caspase family protein</fullName>
    </submittedName>
</protein>
<dbReference type="PROSITE" id="PS50208">
    <property type="entry name" value="CASPASE_P20"/>
    <property type="match status" value="1"/>
</dbReference>
<dbReference type="InterPro" id="IPR011460">
    <property type="entry name" value="Lcl_C"/>
</dbReference>
<dbReference type="InterPro" id="IPR029030">
    <property type="entry name" value="Caspase-like_dom_sf"/>
</dbReference>
<proteinExistence type="predicted"/>
<organism evidence="3">
    <name type="scientific">Candidatus Electrothrix aestuarii</name>
    <dbReference type="NCBI Taxonomy" id="3062594"/>
    <lineage>
        <taxon>Bacteria</taxon>
        <taxon>Pseudomonadati</taxon>
        <taxon>Thermodesulfobacteriota</taxon>
        <taxon>Desulfobulbia</taxon>
        <taxon>Desulfobulbales</taxon>
        <taxon>Desulfobulbaceae</taxon>
        <taxon>Candidatus Electrothrix</taxon>
    </lineage>
</organism>
<gene>
    <name evidence="3" type="ORF">Q3M24_09480</name>
</gene>
<name>A0AAU8LZE1_9BACT</name>
<dbReference type="PANTHER" id="PTHR22576">
    <property type="entry name" value="MUCOSA ASSOCIATED LYMPHOID TISSUE LYMPHOMA TRANSLOCATION PROTEIN 1/PARACASPASE"/>
    <property type="match status" value="1"/>
</dbReference>
<dbReference type="GO" id="GO:0004197">
    <property type="term" value="F:cysteine-type endopeptidase activity"/>
    <property type="evidence" value="ECO:0007669"/>
    <property type="project" value="InterPro"/>
</dbReference>
<feature type="signal peptide" evidence="1">
    <location>
        <begin position="1"/>
        <end position="19"/>
    </location>
</feature>
<keyword evidence="1" id="KW-0732">Signal</keyword>
<dbReference type="InterPro" id="IPR011600">
    <property type="entry name" value="Pept_C14_caspase"/>
</dbReference>
<dbReference type="Pfam" id="PF07603">
    <property type="entry name" value="Lcl_C"/>
    <property type="match status" value="1"/>
</dbReference>
<sequence>MKRVLLLIALTVLPAAAQAQESFGRFHALVIGNQNYRYLTKLKTPKADAEAVAKVLQDQYGFTVDLLLDKSRAEILLALARLRKTMTSEEDNLLIYYAGHGYLDVPTGTGYWQPVDAQTDNTVYWIPTDEITRLLRAIRARHVLVVADSCYSGSLLMRDSGARLPTGVERDEWLHRMQKRRSRTALTSGGEEPVADGGGSGHSVFAKVFLEVLLENKGILDGDRLFDRIKTPVAANAEQTPFYGIIRMTNHDMGDFLLVPKELQEVVLQQQTGKVDLSWLRRGGQEGRRIGKYINHGDGTITDTKSGLMWKRCLEGLSGVKCEEGKVKKYEYDEAVQRFKGVEYAGYTDWRLPTFDELKNLVHCTHHSLISKRSSENFTKPD</sequence>